<dbReference type="GO" id="GO:0006813">
    <property type="term" value="P:potassium ion transport"/>
    <property type="evidence" value="ECO:0007669"/>
    <property type="project" value="InterPro"/>
</dbReference>
<sequence length="70" mass="7654">MTDESGLAGAREDEVVIESKTETTLLGLERDGEVRSVIENDVVFEVGDRLIVIGTADAHAELERLLDRIS</sequence>
<dbReference type="InterPro" id="IPR006037">
    <property type="entry name" value="RCK_C"/>
</dbReference>
<dbReference type="InterPro" id="IPR036721">
    <property type="entry name" value="RCK_C_sf"/>
</dbReference>
<reference evidence="2 3" key="1">
    <citation type="submission" date="2022-09" db="EMBL/GenBank/DDBJ databases">
        <title>Enrichment on poylsaccharides allowed isolation of novel metabolic and taxonomic groups of Haloarchaea.</title>
        <authorList>
            <person name="Sorokin D.Y."/>
            <person name="Elcheninov A.G."/>
            <person name="Khizhniak T.V."/>
            <person name="Kolganova T.V."/>
            <person name="Kublanov I.V."/>
        </authorList>
    </citation>
    <scope>NUCLEOTIDE SEQUENCE [LARGE SCALE GENOMIC DNA]</scope>
    <source>
        <strain evidence="2 3">AArc-curdl1</strain>
    </source>
</reference>
<proteinExistence type="predicted"/>
<feature type="domain" description="RCK C-terminal" evidence="1">
    <location>
        <begin position="1"/>
        <end position="68"/>
    </location>
</feature>
<evidence type="ECO:0000259" key="1">
    <source>
        <dbReference type="PROSITE" id="PS51202"/>
    </source>
</evidence>
<dbReference type="AlphaFoldDB" id="A0AAP3E5H5"/>
<dbReference type="EMBL" id="JAOPJZ010000001">
    <property type="protein sequence ID" value="MCU4750429.1"/>
    <property type="molecule type" value="Genomic_DNA"/>
</dbReference>
<dbReference type="Gene3D" id="3.30.70.1450">
    <property type="entry name" value="Regulator of K+ conductance, C-terminal domain"/>
    <property type="match status" value="1"/>
</dbReference>
<name>A0AAP3E5H5_9EURY</name>
<accession>A0AAP3E5H5</accession>
<evidence type="ECO:0000313" key="2">
    <source>
        <dbReference type="EMBL" id="MCU4750429.1"/>
    </source>
</evidence>
<dbReference type="PROSITE" id="PS51202">
    <property type="entry name" value="RCK_C"/>
    <property type="match status" value="1"/>
</dbReference>
<keyword evidence="3" id="KW-1185">Reference proteome</keyword>
<dbReference type="RefSeq" id="WP_342805207.1">
    <property type="nucleotide sequence ID" value="NZ_JAOPJZ010000001.1"/>
</dbReference>
<dbReference type="Pfam" id="PF02080">
    <property type="entry name" value="TrkA_C"/>
    <property type="match status" value="1"/>
</dbReference>
<gene>
    <name evidence="2" type="ORF">OB919_00290</name>
</gene>
<dbReference type="GO" id="GO:0008324">
    <property type="term" value="F:monoatomic cation transmembrane transporter activity"/>
    <property type="evidence" value="ECO:0007669"/>
    <property type="project" value="InterPro"/>
</dbReference>
<dbReference type="SUPFAM" id="SSF116726">
    <property type="entry name" value="TrkA C-terminal domain-like"/>
    <property type="match status" value="1"/>
</dbReference>
<organism evidence="2 3">
    <name type="scientific">Natronosalvus hydrolyticus</name>
    <dbReference type="NCBI Taxonomy" id="2979988"/>
    <lineage>
        <taxon>Archaea</taxon>
        <taxon>Methanobacteriati</taxon>
        <taxon>Methanobacteriota</taxon>
        <taxon>Stenosarchaea group</taxon>
        <taxon>Halobacteria</taxon>
        <taxon>Halobacteriales</taxon>
        <taxon>Natrialbaceae</taxon>
        <taxon>Natronosalvus</taxon>
    </lineage>
</organism>
<dbReference type="Proteomes" id="UP001321047">
    <property type="component" value="Unassembled WGS sequence"/>
</dbReference>
<protein>
    <submittedName>
        <fullName evidence="2">TrkA C-terminal domain-containing protein</fullName>
    </submittedName>
</protein>
<evidence type="ECO:0000313" key="3">
    <source>
        <dbReference type="Proteomes" id="UP001321047"/>
    </source>
</evidence>
<comment type="caution">
    <text evidence="2">The sequence shown here is derived from an EMBL/GenBank/DDBJ whole genome shotgun (WGS) entry which is preliminary data.</text>
</comment>